<dbReference type="AlphaFoldDB" id="A0A2H5Y9I6"/>
<dbReference type="PANTHER" id="PTHR30204:SF69">
    <property type="entry name" value="MERR-FAMILY TRANSCRIPTIONAL REGULATOR"/>
    <property type="match status" value="1"/>
</dbReference>
<dbReference type="PANTHER" id="PTHR30204">
    <property type="entry name" value="REDOX-CYCLING DRUG-SENSING TRANSCRIPTIONAL ACTIVATOR SOXR"/>
    <property type="match status" value="1"/>
</dbReference>
<evidence type="ECO:0000313" key="6">
    <source>
        <dbReference type="EMBL" id="GBD10037.1"/>
    </source>
</evidence>
<feature type="domain" description="HTH merR-type" evidence="5">
    <location>
        <begin position="23"/>
        <end position="81"/>
    </location>
</feature>
<name>A0A2H5Y9I6_9CHLR</name>
<dbReference type="GO" id="GO:0003677">
    <property type="term" value="F:DNA binding"/>
    <property type="evidence" value="ECO:0007669"/>
    <property type="project" value="UniProtKB-KW"/>
</dbReference>
<evidence type="ECO:0000256" key="1">
    <source>
        <dbReference type="ARBA" id="ARBA00022491"/>
    </source>
</evidence>
<accession>A0A2H5Y9I6</accession>
<dbReference type="InterPro" id="IPR009061">
    <property type="entry name" value="DNA-bd_dom_put_sf"/>
</dbReference>
<reference evidence="7" key="1">
    <citation type="submission" date="2017-09" db="EMBL/GenBank/DDBJ databases">
        <title>Metaegenomics of thermophilic ammonia-oxidizing enrichment culture.</title>
        <authorList>
            <person name="Kato S."/>
            <person name="Suzuki K."/>
        </authorList>
    </citation>
    <scope>NUCLEOTIDE SEQUENCE [LARGE SCALE GENOMIC DNA]</scope>
</reference>
<proteinExistence type="predicted"/>
<dbReference type="EMBL" id="BEHY01000096">
    <property type="protein sequence ID" value="GBD10037.1"/>
    <property type="molecule type" value="Genomic_DNA"/>
</dbReference>
<dbReference type="SUPFAM" id="SSF46955">
    <property type="entry name" value="Putative DNA-binding domain"/>
    <property type="match status" value="2"/>
</dbReference>
<comment type="caution">
    <text evidence="6">The sequence shown here is derived from an EMBL/GenBank/DDBJ whole genome shotgun (WGS) entry which is preliminary data.</text>
</comment>
<keyword evidence="1" id="KW-0678">Repressor</keyword>
<dbReference type="Gene3D" id="1.10.1660.10">
    <property type="match status" value="2"/>
</dbReference>
<evidence type="ECO:0000256" key="2">
    <source>
        <dbReference type="ARBA" id="ARBA00023015"/>
    </source>
</evidence>
<dbReference type="Pfam" id="PF13411">
    <property type="entry name" value="MerR_1"/>
    <property type="match status" value="2"/>
</dbReference>
<evidence type="ECO:0000256" key="4">
    <source>
        <dbReference type="ARBA" id="ARBA00023163"/>
    </source>
</evidence>
<dbReference type="SMART" id="SM00422">
    <property type="entry name" value="HTH_MERR"/>
    <property type="match status" value="2"/>
</dbReference>
<sequence>MDQEERLWTIGEVVHHLQQRFPDVTPSKLRYWEKAGLIRPRRTQGGHRLYCPMDVERLALILNLRARHRLPLPVVRALLDRLEEDPALNLGAVEALLQVLQESGGEKLVALTAEEAARRAGISMEQLRRMEALGLLPDGKSDEERRYNLEDVALMRVVRDLEAMGITCQNLAFYVRLVRAQVRHDLSLYTPLVGDLDTDAERIGRFRELHRLIQTLIGLLYRKYVRRALMRRWMRRAARSV</sequence>
<evidence type="ECO:0000259" key="5">
    <source>
        <dbReference type="PROSITE" id="PS50937"/>
    </source>
</evidence>
<dbReference type="InterPro" id="IPR047057">
    <property type="entry name" value="MerR_fam"/>
</dbReference>
<organism evidence="6 7">
    <name type="scientific">Candidatus Thermoflexus japonica</name>
    <dbReference type="NCBI Taxonomy" id="2035417"/>
    <lineage>
        <taxon>Bacteria</taxon>
        <taxon>Bacillati</taxon>
        <taxon>Chloroflexota</taxon>
        <taxon>Thermoflexia</taxon>
        <taxon>Thermoflexales</taxon>
        <taxon>Thermoflexaceae</taxon>
        <taxon>Thermoflexus</taxon>
    </lineage>
</organism>
<dbReference type="PROSITE" id="PS50937">
    <property type="entry name" value="HTH_MERR_2"/>
    <property type="match status" value="1"/>
</dbReference>
<dbReference type="GO" id="GO:0003700">
    <property type="term" value="F:DNA-binding transcription factor activity"/>
    <property type="evidence" value="ECO:0007669"/>
    <property type="project" value="InterPro"/>
</dbReference>
<protein>
    <submittedName>
        <fullName evidence="6">Putative HTH-type transcriptional regulator</fullName>
    </submittedName>
</protein>
<evidence type="ECO:0000256" key="3">
    <source>
        <dbReference type="ARBA" id="ARBA00023125"/>
    </source>
</evidence>
<dbReference type="InterPro" id="IPR000551">
    <property type="entry name" value="MerR-type_HTH_dom"/>
</dbReference>
<evidence type="ECO:0000313" key="7">
    <source>
        <dbReference type="Proteomes" id="UP000236642"/>
    </source>
</evidence>
<keyword evidence="4" id="KW-0804">Transcription</keyword>
<keyword evidence="3" id="KW-0238">DNA-binding</keyword>
<gene>
    <name evidence="6" type="ORF">HRbin22_02300</name>
</gene>
<keyword evidence="2" id="KW-0805">Transcription regulation</keyword>
<dbReference type="Proteomes" id="UP000236642">
    <property type="component" value="Unassembled WGS sequence"/>
</dbReference>
<dbReference type="CDD" id="cd00592">
    <property type="entry name" value="HTH_MerR-like"/>
    <property type="match status" value="1"/>
</dbReference>